<evidence type="ECO:0000256" key="2">
    <source>
        <dbReference type="SAM" id="MobiDB-lite"/>
    </source>
</evidence>
<dbReference type="GO" id="GO:0005634">
    <property type="term" value="C:nucleus"/>
    <property type="evidence" value="ECO:0007669"/>
    <property type="project" value="TreeGrafter"/>
</dbReference>
<keyword evidence="4" id="KW-1185">Reference proteome</keyword>
<name>A0A2A9PBU7_OPHUN</name>
<sequence>MPRGKWIDKKTAQHFTLVHRPQNDPLIHDENAPSMVLNPIQSGPSKIKHLDELASELGSDAASIRANEGEAASYGVFFDDTEYDYMQHLRDLNTGGGEVVFVESDSSGNKGKGKQKQSLEDALRTLDLEHKSSGVLDEEILPSKNLTRVTYEAQQDVPDSIRGFQPDMDHRLREVLEALEDDAYVDDDDDIFQALAKDGRELEDFEFDQGDDDDGWESDDTAKPTKEYRDAIPDLVRASDDEPEQGPSQDWLHDFNSFKKEQKKGSMPVVPSQSEMQSNWTTTTNGGRRKKRRGALTDASSYSMTSSSLVRTEQMTLLDARFERLEERYNEDMEDDAGSVSVMSTASSTTGPVRGDFDDILDEFLGNYSKPGKRTSKKTKAQTGLQQLDEIRRELGPPRIRGR</sequence>
<comment type="similarity">
    <text evidence="1">Belongs to the LTV1 family.</text>
</comment>
<evidence type="ECO:0000313" key="3">
    <source>
        <dbReference type="EMBL" id="PFH58481.1"/>
    </source>
</evidence>
<evidence type="ECO:0000313" key="4">
    <source>
        <dbReference type="Proteomes" id="UP000037136"/>
    </source>
</evidence>
<comment type="caution">
    <text evidence="3">The sequence shown here is derived from an EMBL/GenBank/DDBJ whole genome shotgun (WGS) entry which is preliminary data.</text>
</comment>
<feature type="compositionally biased region" description="Low complexity" evidence="2">
    <location>
        <begin position="338"/>
        <end position="351"/>
    </location>
</feature>
<dbReference type="EMBL" id="LAZP02000287">
    <property type="protein sequence ID" value="PFH58481.1"/>
    <property type="molecule type" value="Genomic_DNA"/>
</dbReference>
<feature type="compositionally biased region" description="Polar residues" evidence="2">
    <location>
        <begin position="271"/>
        <end position="280"/>
    </location>
</feature>
<feature type="region of interest" description="Disordered" evidence="2">
    <location>
        <begin position="331"/>
        <end position="403"/>
    </location>
</feature>
<feature type="region of interest" description="Disordered" evidence="2">
    <location>
        <begin position="204"/>
        <end position="310"/>
    </location>
</feature>
<dbReference type="GO" id="GO:0042274">
    <property type="term" value="P:ribosomal small subunit biogenesis"/>
    <property type="evidence" value="ECO:0007669"/>
    <property type="project" value="InterPro"/>
</dbReference>
<dbReference type="GO" id="GO:0030688">
    <property type="term" value="C:preribosome, small subunit precursor"/>
    <property type="evidence" value="ECO:0007669"/>
    <property type="project" value="TreeGrafter"/>
</dbReference>
<dbReference type="Pfam" id="PF04180">
    <property type="entry name" value="LTV"/>
    <property type="match status" value="1"/>
</dbReference>
<evidence type="ECO:0000256" key="1">
    <source>
        <dbReference type="ARBA" id="ARBA00009078"/>
    </source>
</evidence>
<feature type="compositionally biased region" description="Acidic residues" evidence="2">
    <location>
        <begin position="204"/>
        <end position="219"/>
    </location>
</feature>
<dbReference type="Proteomes" id="UP000037136">
    <property type="component" value="Unassembled WGS sequence"/>
</dbReference>
<dbReference type="AlphaFoldDB" id="A0A2A9PBU7"/>
<accession>A0A2A9PBU7</accession>
<feature type="compositionally biased region" description="Basic and acidic residues" evidence="2">
    <location>
        <begin position="251"/>
        <end position="264"/>
    </location>
</feature>
<gene>
    <name evidence="3" type="ORF">XA68_13609</name>
</gene>
<protein>
    <recommendedName>
        <fullName evidence="5">Low temperature viability protein</fullName>
    </recommendedName>
</protein>
<dbReference type="OrthoDB" id="5852896at2759"/>
<proteinExistence type="inferred from homology"/>
<dbReference type="PANTHER" id="PTHR21531:SF0">
    <property type="entry name" value="PROTEIN LTV1 HOMOLOG"/>
    <property type="match status" value="1"/>
</dbReference>
<dbReference type="GO" id="GO:0000056">
    <property type="term" value="P:ribosomal small subunit export from nucleus"/>
    <property type="evidence" value="ECO:0007669"/>
    <property type="project" value="TreeGrafter"/>
</dbReference>
<dbReference type="InterPro" id="IPR007307">
    <property type="entry name" value="Ltv1"/>
</dbReference>
<feature type="compositionally biased region" description="Basic residues" evidence="2">
    <location>
        <begin position="371"/>
        <end position="380"/>
    </location>
</feature>
<dbReference type="STRING" id="268505.A0A2A9PBU7"/>
<evidence type="ECO:0008006" key="5">
    <source>
        <dbReference type="Google" id="ProtNLM"/>
    </source>
</evidence>
<dbReference type="PANTHER" id="PTHR21531">
    <property type="entry name" value="LOW-TEMPERATURE VIABILITY PROTEIN LTV1-RELATED"/>
    <property type="match status" value="1"/>
</dbReference>
<organism evidence="3 4">
    <name type="scientific">Ophiocordyceps unilateralis</name>
    <name type="common">Zombie-ant fungus</name>
    <name type="synonym">Torrubia unilateralis</name>
    <dbReference type="NCBI Taxonomy" id="268505"/>
    <lineage>
        <taxon>Eukaryota</taxon>
        <taxon>Fungi</taxon>
        <taxon>Dikarya</taxon>
        <taxon>Ascomycota</taxon>
        <taxon>Pezizomycotina</taxon>
        <taxon>Sordariomycetes</taxon>
        <taxon>Hypocreomycetidae</taxon>
        <taxon>Hypocreales</taxon>
        <taxon>Ophiocordycipitaceae</taxon>
        <taxon>Ophiocordyceps</taxon>
    </lineage>
</organism>
<feature type="compositionally biased region" description="Basic and acidic residues" evidence="2">
    <location>
        <begin position="220"/>
        <end position="240"/>
    </location>
</feature>
<reference evidence="3 4" key="2">
    <citation type="journal article" date="2017" name="Sci. Rep.">
        <title>Ant-infecting Ophiocordyceps genomes reveal a high diversity of potential behavioral manipulation genes and a possible major role for enterotoxins.</title>
        <authorList>
            <person name="de Bekker C."/>
            <person name="Ohm R.A."/>
            <person name="Evans H.C."/>
            <person name="Brachmann A."/>
            <person name="Hughes D.P."/>
        </authorList>
    </citation>
    <scope>NUCLEOTIDE SEQUENCE [LARGE SCALE GENOMIC DNA]</scope>
    <source>
        <strain evidence="3 4">SC16a</strain>
    </source>
</reference>
<reference evidence="3 4" key="1">
    <citation type="journal article" date="2015" name="BMC Genomics">
        <title>Gene expression during zombie ant biting behavior reflects the complexity underlying fungal parasitic behavioral manipulation.</title>
        <authorList>
            <person name="de Bekker C."/>
            <person name="Ohm R.A."/>
            <person name="Loreto R.G."/>
            <person name="Sebastian A."/>
            <person name="Albert I."/>
            <person name="Merrow M."/>
            <person name="Brachmann A."/>
            <person name="Hughes D.P."/>
        </authorList>
    </citation>
    <scope>NUCLEOTIDE SEQUENCE [LARGE SCALE GENOMIC DNA]</scope>
    <source>
        <strain evidence="3 4">SC16a</strain>
    </source>
</reference>
<dbReference type="GO" id="GO:0005829">
    <property type="term" value="C:cytosol"/>
    <property type="evidence" value="ECO:0007669"/>
    <property type="project" value="TreeGrafter"/>
</dbReference>